<dbReference type="GO" id="GO:0016255">
    <property type="term" value="P:attachment of GPI anchor to protein"/>
    <property type="evidence" value="ECO:0007669"/>
    <property type="project" value="InterPro"/>
</dbReference>
<name>A0A0N5AUJ9_9BILA</name>
<comment type="pathway">
    <text evidence="2">Glycolipid biosynthesis; glycosylphosphatidylinositol-anchor biosynthesis.</text>
</comment>
<organism evidence="11 12">
    <name type="scientific">Syphacia muris</name>
    <dbReference type="NCBI Taxonomy" id="451379"/>
    <lineage>
        <taxon>Eukaryota</taxon>
        <taxon>Metazoa</taxon>
        <taxon>Ecdysozoa</taxon>
        <taxon>Nematoda</taxon>
        <taxon>Chromadorea</taxon>
        <taxon>Rhabditida</taxon>
        <taxon>Spirurina</taxon>
        <taxon>Oxyuridomorpha</taxon>
        <taxon>Oxyuroidea</taxon>
        <taxon>Oxyuridae</taxon>
        <taxon>Syphacia</taxon>
    </lineage>
</organism>
<feature type="transmembrane region" description="Helical" evidence="10">
    <location>
        <begin position="496"/>
        <end position="518"/>
    </location>
</feature>
<dbReference type="Pfam" id="PF10510">
    <property type="entry name" value="PIG-S"/>
    <property type="match status" value="1"/>
</dbReference>
<keyword evidence="7 10" id="KW-1133">Transmembrane helix</keyword>
<dbReference type="AlphaFoldDB" id="A0A0N5AUJ9"/>
<comment type="subcellular location">
    <subcellularLocation>
        <location evidence="1">Endoplasmic reticulum membrane</location>
        <topology evidence="1">Multi-pass membrane protein</topology>
    </subcellularLocation>
</comment>
<evidence type="ECO:0000256" key="4">
    <source>
        <dbReference type="ARBA" id="ARBA00022502"/>
    </source>
</evidence>
<evidence type="ECO:0000256" key="2">
    <source>
        <dbReference type="ARBA" id="ARBA00004687"/>
    </source>
</evidence>
<evidence type="ECO:0000256" key="5">
    <source>
        <dbReference type="ARBA" id="ARBA00022692"/>
    </source>
</evidence>
<accession>A0A0N5AUJ9</accession>
<keyword evidence="4" id="KW-0337">GPI-anchor biosynthesis</keyword>
<dbReference type="Proteomes" id="UP000046393">
    <property type="component" value="Unplaced"/>
</dbReference>
<dbReference type="InterPro" id="IPR019540">
    <property type="entry name" value="PtdIno-glycan_biosynth_class_S"/>
</dbReference>
<feature type="transmembrane region" description="Helical" evidence="10">
    <location>
        <begin position="32"/>
        <end position="50"/>
    </location>
</feature>
<evidence type="ECO:0000313" key="11">
    <source>
        <dbReference type="Proteomes" id="UP000046393"/>
    </source>
</evidence>
<evidence type="ECO:0000256" key="9">
    <source>
        <dbReference type="ARBA" id="ARBA00023180"/>
    </source>
</evidence>
<sequence>MMEAQELSVEERRKRVFQLTASDSRELPYRQASSFIFILIILIFGIPLWWHTTSTYRVSFSNFSPNQRMKIPIFIKIGILRGIANSSFALAADSLVEVLEDLPRIERLDLAYSTEVFFLDAEDDMQTVVADENKFNIYLVLVDDGRWRYGSNVMYFNAKWSVLKVDNNSEIVLQRMQNAVADVLLDIGHLATIIRRDLKKPLSPLEIAALPLNQQKRLIWDSAALSAKYIIQIIVVHTDEEVFKESIFEADEELRDAVLNIRRFAAKISGITDLKISTENLWDFSMSKWLEKDAFGNNSVKAQDVSNIITKIDQQTSTVESSAPLLKLVVFYGKKPIVLVDKTGAKLSSLVVASWGSVTFAGGEMSVSQSLVATLRVLLGLDTDLPPMSERYPSPIAEWELNRLKLRSFVDCSMNAMTSVQAIHNLVAQIDNIVINDQVAEIAGTAVHLIEKALKIAEETGRIEVGMAVEGRVLADQAVNDQSLLALLYFPNDQKFAVYLPLFLPTLLPIFGSIIAFYKRWKGIT</sequence>
<comment type="similarity">
    <text evidence="3">Belongs to the PIGS family.</text>
</comment>
<evidence type="ECO:0000256" key="7">
    <source>
        <dbReference type="ARBA" id="ARBA00022989"/>
    </source>
</evidence>
<evidence type="ECO:0000256" key="10">
    <source>
        <dbReference type="SAM" id="Phobius"/>
    </source>
</evidence>
<reference evidence="12" key="1">
    <citation type="submission" date="2017-02" db="UniProtKB">
        <authorList>
            <consortium name="WormBaseParasite"/>
        </authorList>
    </citation>
    <scope>IDENTIFICATION</scope>
</reference>
<dbReference type="STRING" id="451379.A0A0N5AUJ9"/>
<keyword evidence="8 10" id="KW-0472">Membrane</keyword>
<evidence type="ECO:0000256" key="3">
    <source>
        <dbReference type="ARBA" id="ARBA00005316"/>
    </source>
</evidence>
<dbReference type="WBParaSite" id="SMUV_0000853701-mRNA-1">
    <property type="protein sequence ID" value="SMUV_0000853701-mRNA-1"/>
    <property type="gene ID" value="SMUV_0000853701"/>
</dbReference>
<dbReference type="PANTHER" id="PTHR21072">
    <property type="entry name" value="GPI TRANSAMIDASE COMPONENT PIG-S"/>
    <property type="match status" value="1"/>
</dbReference>
<dbReference type="PANTHER" id="PTHR21072:SF13">
    <property type="entry name" value="GPI TRANSAMIDASE COMPONENT PIG-S"/>
    <property type="match status" value="1"/>
</dbReference>
<keyword evidence="5 10" id="KW-0812">Transmembrane</keyword>
<keyword evidence="11" id="KW-1185">Reference proteome</keyword>
<dbReference type="GO" id="GO:0042765">
    <property type="term" value="C:GPI-anchor transamidase complex"/>
    <property type="evidence" value="ECO:0007669"/>
    <property type="project" value="InterPro"/>
</dbReference>
<evidence type="ECO:0000256" key="6">
    <source>
        <dbReference type="ARBA" id="ARBA00022824"/>
    </source>
</evidence>
<dbReference type="GO" id="GO:0006506">
    <property type="term" value="P:GPI anchor biosynthetic process"/>
    <property type="evidence" value="ECO:0007669"/>
    <property type="project" value="UniProtKB-UniPathway"/>
</dbReference>
<proteinExistence type="inferred from homology"/>
<evidence type="ECO:0000256" key="1">
    <source>
        <dbReference type="ARBA" id="ARBA00004477"/>
    </source>
</evidence>
<evidence type="ECO:0000256" key="8">
    <source>
        <dbReference type="ARBA" id="ARBA00023136"/>
    </source>
</evidence>
<evidence type="ECO:0000313" key="12">
    <source>
        <dbReference type="WBParaSite" id="SMUV_0000853701-mRNA-1"/>
    </source>
</evidence>
<dbReference type="UniPathway" id="UPA00196"/>
<keyword evidence="6" id="KW-0256">Endoplasmic reticulum</keyword>
<protein>
    <submittedName>
        <fullName evidence="12">GPI transamidase component PIG-S</fullName>
    </submittedName>
</protein>
<keyword evidence="9" id="KW-0325">Glycoprotein</keyword>